<reference evidence="1" key="1">
    <citation type="journal article" date="2021" name="PeerJ">
        <title>Extensive microbial diversity within the chicken gut microbiome revealed by metagenomics and culture.</title>
        <authorList>
            <person name="Gilroy R."/>
            <person name="Ravi A."/>
            <person name="Getino M."/>
            <person name="Pursley I."/>
            <person name="Horton D.L."/>
            <person name="Alikhan N.F."/>
            <person name="Baker D."/>
            <person name="Gharbi K."/>
            <person name="Hall N."/>
            <person name="Watson M."/>
            <person name="Adriaenssens E.M."/>
            <person name="Foster-Nyarko E."/>
            <person name="Jarju S."/>
            <person name="Secka A."/>
            <person name="Antonio M."/>
            <person name="Oren A."/>
            <person name="Chaudhuri R.R."/>
            <person name="La Ragione R."/>
            <person name="Hildebrand F."/>
            <person name="Pallen M.J."/>
        </authorList>
    </citation>
    <scope>NUCLEOTIDE SEQUENCE</scope>
    <source>
        <strain evidence="1">ChiSxjej1B13-11774</strain>
    </source>
</reference>
<comment type="caution">
    <text evidence="1">The sequence shown here is derived from an EMBL/GenBank/DDBJ whole genome shotgun (WGS) entry which is preliminary data.</text>
</comment>
<dbReference type="AlphaFoldDB" id="A0A9D2EQK0"/>
<gene>
    <name evidence="1" type="ORF">H9811_02495</name>
</gene>
<name>A0A9D2EQK0_9FIRM</name>
<organism evidence="1 2">
    <name type="scientific">Candidatus Gemmiger excrementigallinarum</name>
    <dbReference type="NCBI Taxonomy" id="2838609"/>
    <lineage>
        <taxon>Bacteria</taxon>
        <taxon>Bacillati</taxon>
        <taxon>Bacillota</taxon>
        <taxon>Clostridia</taxon>
        <taxon>Eubacteriales</taxon>
        <taxon>Gemmiger</taxon>
    </lineage>
</organism>
<evidence type="ECO:0000313" key="1">
    <source>
        <dbReference type="EMBL" id="HIZ41411.1"/>
    </source>
</evidence>
<sequence>MIKMMAAPCTENTPHGALILLYSVYHAAHTFSIAGVAEKRAFFREIGVPYDGTVKMTQSKRLCFLFRIVE</sequence>
<dbReference type="EMBL" id="DXBP01000019">
    <property type="protein sequence ID" value="HIZ41411.1"/>
    <property type="molecule type" value="Genomic_DNA"/>
</dbReference>
<dbReference type="Proteomes" id="UP000824048">
    <property type="component" value="Unassembled WGS sequence"/>
</dbReference>
<accession>A0A9D2EQK0</accession>
<evidence type="ECO:0000313" key="2">
    <source>
        <dbReference type="Proteomes" id="UP000824048"/>
    </source>
</evidence>
<protein>
    <submittedName>
        <fullName evidence="1">Uncharacterized protein</fullName>
    </submittedName>
</protein>
<reference evidence="1" key="2">
    <citation type="submission" date="2021-04" db="EMBL/GenBank/DDBJ databases">
        <authorList>
            <person name="Gilroy R."/>
        </authorList>
    </citation>
    <scope>NUCLEOTIDE SEQUENCE</scope>
    <source>
        <strain evidence="1">ChiSxjej1B13-11774</strain>
    </source>
</reference>
<proteinExistence type="predicted"/>